<dbReference type="EMBL" id="JARIHO010000001">
    <property type="protein sequence ID" value="KAJ7368009.1"/>
    <property type="molecule type" value="Genomic_DNA"/>
</dbReference>
<comment type="caution">
    <text evidence="6">The sequence shown here is derived from an EMBL/GenBank/DDBJ whole genome shotgun (WGS) entry which is preliminary data.</text>
</comment>
<evidence type="ECO:0000313" key="7">
    <source>
        <dbReference type="Proteomes" id="UP001218218"/>
    </source>
</evidence>
<feature type="region of interest" description="Disordered" evidence="4">
    <location>
        <begin position="1936"/>
        <end position="1955"/>
    </location>
</feature>
<evidence type="ECO:0000256" key="4">
    <source>
        <dbReference type="SAM" id="MobiDB-lite"/>
    </source>
</evidence>
<feature type="region of interest" description="Disordered" evidence="4">
    <location>
        <begin position="1866"/>
        <end position="1916"/>
    </location>
</feature>
<comment type="subcellular location">
    <subcellularLocation>
        <location evidence="1">Cytoplasm</location>
        <location evidence="1">Cytoskeleton</location>
    </subcellularLocation>
</comment>
<feature type="compositionally biased region" description="Polar residues" evidence="4">
    <location>
        <begin position="1"/>
        <end position="30"/>
    </location>
</feature>
<feature type="region of interest" description="Disordered" evidence="4">
    <location>
        <begin position="1"/>
        <end position="39"/>
    </location>
</feature>
<dbReference type="InterPro" id="IPR003108">
    <property type="entry name" value="GAR_dom"/>
</dbReference>
<keyword evidence="7" id="KW-1185">Reference proteome</keyword>
<evidence type="ECO:0000313" key="6">
    <source>
        <dbReference type="EMBL" id="KAJ7368009.1"/>
    </source>
</evidence>
<feature type="domain" description="GAR" evidence="5">
    <location>
        <begin position="1761"/>
        <end position="1839"/>
    </location>
</feature>
<dbReference type="GO" id="GO:0008017">
    <property type="term" value="F:microtubule binding"/>
    <property type="evidence" value="ECO:0007669"/>
    <property type="project" value="InterPro"/>
</dbReference>
<reference evidence="6" key="1">
    <citation type="submission" date="2023-03" db="EMBL/GenBank/DDBJ databases">
        <title>Massive genome expansion in bonnet fungi (Mycena s.s.) driven by repeated elements and novel gene families across ecological guilds.</title>
        <authorList>
            <consortium name="Lawrence Berkeley National Laboratory"/>
            <person name="Harder C.B."/>
            <person name="Miyauchi S."/>
            <person name="Viragh M."/>
            <person name="Kuo A."/>
            <person name="Thoen E."/>
            <person name="Andreopoulos B."/>
            <person name="Lu D."/>
            <person name="Skrede I."/>
            <person name="Drula E."/>
            <person name="Henrissat B."/>
            <person name="Morin E."/>
            <person name="Kohler A."/>
            <person name="Barry K."/>
            <person name="LaButti K."/>
            <person name="Morin E."/>
            <person name="Salamov A."/>
            <person name="Lipzen A."/>
            <person name="Mereny Z."/>
            <person name="Hegedus B."/>
            <person name="Baldrian P."/>
            <person name="Stursova M."/>
            <person name="Weitz H."/>
            <person name="Taylor A."/>
            <person name="Grigoriev I.V."/>
            <person name="Nagy L.G."/>
            <person name="Martin F."/>
            <person name="Kauserud H."/>
        </authorList>
    </citation>
    <scope>NUCLEOTIDE SEQUENCE</scope>
    <source>
        <strain evidence="6">CBHHK002</strain>
    </source>
</reference>
<feature type="region of interest" description="Disordered" evidence="4">
    <location>
        <begin position="1262"/>
        <end position="1282"/>
    </location>
</feature>
<dbReference type="PROSITE" id="PS51460">
    <property type="entry name" value="GAR"/>
    <property type="match status" value="1"/>
</dbReference>
<evidence type="ECO:0000256" key="2">
    <source>
        <dbReference type="ARBA" id="ARBA00022490"/>
    </source>
</evidence>
<evidence type="ECO:0000256" key="1">
    <source>
        <dbReference type="ARBA" id="ARBA00004245"/>
    </source>
</evidence>
<feature type="region of interest" description="Disordered" evidence="4">
    <location>
        <begin position="1558"/>
        <end position="1759"/>
    </location>
</feature>
<feature type="compositionally biased region" description="Low complexity" evidence="4">
    <location>
        <begin position="1702"/>
        <end position="1732"/>
    </location>
</feature>
<feature type="compositionally biased region" description="Polar residues" evidence="4">
    <location>
        <begin position="1602"/>
        <end position="1613"/>
    </location>
</feature>
<dbReference type="SMART" id="SM00243">
    <property type="entry name" value="GAS2"/>
    <property type="match status" value="1"/>
</dbReference>
<gene>
    <name evidence="6" type="ORF">DFH08DRAFT_830066</name>
</gene>
<feature type="region of interest" description="Disordered" evidence="4">
    <location>
        <begin position="1314"/>
        <end position="1335"/>
    </location>
</feature>
<accession>A0AAD7AU40</accession>
<keyword evidence="2" id="KW-0963">Cytoplasm</keyword>
<feature type="compositionally biased region" description="Polar residues" evidence="4">
    <location>
        <begin position="1891"/>
        <end position="1916"/>
    </location>
</feature>
<feature type="compositionally biased region" description="Polar residues" evidence="4">
    <location>
        <begin position="1646"/>
        <end position="1659"/>
    </location>
</feature>
<dbReference type="Pfam" id="PF02187">
    <property type="entry name" value="GAS2"/>
    <property type="match status" value="1"/>
</dbReference>
<proteinExistence type="predicted"/>
<name>A0AAD7AU40_9AGAR</name>
<feature type="region of interest" description="Disordered" evidence="4">
    <location>
        <begin position="1121"/>
        <end position="1181"/>
    </location>
</feature>
<dbReference type="Proteomes" id="UP001218218">
    <property type="component" value="Unassembled WGS sequence"/>
</dbReference>
<feature type="compositionally biased region" description="Polar residues" evidence="4">
    <location>
        <begin position="1668"/>
        <end position="1682"/>
    </location>
</feature>
<dbReference type="Gene3D" id="3.30.920.20">
    <property type="entry name" value="Gas2-like domain"/>
    <property type="match status" value="1"/>
</dbReference>
<protein>
    <recommendedName>
        <fullName evidence="5">GAR domain-containing protein</fullName>
    </recommendedName>
</protein>
<feature type="region of interest" description="Disordered" evidence="4">
    <location>
        <begin position="1238"/>
        <end position="1257"/>
    </location>
</feature>
<keyword evidence="3" id="KW-0206">Cytoskeleton</keyword>
<feature type="compositionally biased region" description="Low complexity" evidence="4">
    <location>
        <begin position="1565"/>
        <end position="1588"/>
    </location>
</feature>
<dbReference type="SUPFAM" id="SSF143575">
    <property type="entry name" value="GAS2 domain-like"/>
    <property type="match status" value="1"/>
</dbReference>
<sequence>MSAQDEPSGTAPQPIPDTSPQEGGEQQASTVDVAPTAPAELEEQLDWKEVIELQTFSDRKAWIEEKIKFLEQMPPIEVFVGMDAIRASAEEVPGLPTRQELQQWLVEHDAIEKETEVFDSGELQTIKKFTKAATQRNLSREDTDLIELTLTTIYELDKLLHLLRDRSENLELLGIRLSWDEFRSAAWIDRRTIIADLKTFLDTRARWTPAVYEEITISPPPAGVSNRRASLTSLASVASDTLLASAGFSRSARFKLAEILSRDAAQFSARITSLRHSKISAAGKKLDKLIDTSRKPVPEDLLDEQDRLEEKGIAELEHVGKFVMNAVMQWRKADEIYVESMKDQAVAQALWDEIEAAKFQHPTARQSTSFVTRAEALIKRLILRGDPASPTSAFPQPTHVLFPEHKDVNESVVQTLSSEVSTALELARKVEAVAKEYRLNYEAVHRVETLVETASGLCNTFTSVIERLEKGVSSTDGDGTPPNLMSETCLEPTRHGAFLALLPAVLKEQEIASDSAAQVIRSSRGALLGLDRPGIDPAFKTKAAAEFQRLSTLRGQAQWTRDDVTTRVGRLREARKIWNSMDANLNELEDIRREIGEAMEKHRWQQELNANGAPPTPDSFSAPLPADSPPTESVKRLDDLSAKLTREIDIPLAALSRTLEAPLNERLSRSSAGLKRFLEQVRQMETLLQSVKSQAAAMGTVRDDFNDLQTRIDDLKMRVDTGIEEILAGTLVASELSSLDGAVASEMDGLRAEVKVFTDSLPQRVPFVSRGPGRSPTTTHFVKRRFSSIDLKLAAFDEQQSVELPFDLQSLDDAVRADSNSYAMKLGGELQSLEQHASHFQLAQMAKDVDVSLSAVIADINDAVQQLSAIKSSLTAIAGQTNISQPLADLAKDVEDVSQARRTPIARSFSPIRELLRRMEAAPGSHDPAVLESMYFARLRAVDDAELRLKTWTDDADALTKQVAEAQRVEAARLEAERIAEEQRLQAERERIAAEEAERVRLERERLEEEERLRLEEERLAEERRLEAEKERIAAEEAAQALLAKQKAEEEERQRVELARLEEERRLQADRERIAAEEAERARLERERLEMEAKLRLAEEQLAEERRLQAERARLAAEQAERERLERERLEKEERERVEEERRLQAEKERVAAEEAERTRLAAEKAEQDRLEREQVAREERERVEEARRLQAEQARIAAQEAEKARLAAEKAEQERLEKERLAMEAKLKMVEEQLAEERRLAAQKAEEERLEKERRLQAENDRLAAQKAEEERLENERQLQAENDRLAAQKAEEERLENERQLQAENDRLAAQKAEEERLEKEKEKERQLQAERDRLAVEEAEKTRNNKSQLSSPVHDVFGLRVARSDTGAVQTAEISELQNHIFTLRKRLRTMSIEGLAGSSTILPAEDELKRVIHDFFLLCEEVATLPPSAEDPSVDGELNSLRVEVTQATKLVEHLENLAKFSEALHLCDAALSDLLEHIDTYPRVPLTLTSSFKVPMELPAEEQLTSRLAFTTSAIERMMTLFVAVKDDERAIAERDRTQQTWSELEEMARDRIVGRRSRPVSVSSSASRGSGRNSRSSLNSRASIDHRPSVRKSPTKAPTYSGLSASATAAGPSQRPRSRLVPQPQNGSRRSTYTTERSRPGSQLSNLSSNRSISGPVVHGSTFASRQRTTSLTPSTHVAPRRSSGIPAPHRDRTASPSVSDASSYSRSIMSPSSRSSSVSTSTWSRAPRYSLPPPPKTITPKKAAPPPRKKYVANPKNKLDVAVGEVVNKLPVGISIEGVSDSWKDQSGKYWIGDQDPKLCFCRILRSQTVMVRVGGGWTELSKFIRGHFADSFRLFETSPPRPGAGEAKWISSATLLEASETETTPPRAPRTPEPHGSAIPSFSLLTPTGGSPHSLKSSPSNKGSPLSQTLTPLQFMRRADPDAVPLLQASPSKTASHVAHQRTRTTSTIHTPVRNSIWRP</sequence>
<feature type="region of interest" description="Disordered" evidence="4">
    <location>
        <begin position="609"/>
        <end position="634"/>
    </location>
</feature>
<evidence type="ECO:0000256" key="3">
    <source>
        <dbReference type="ARBA" id="ARBA00023212"/>
    </source>
</evidence>
<dbReference type="GO" id="GO:0005856">
    <property type="term" value="C:cytoskeleton"/>
    <property type="evidence" value="ECO:0007669"/>
    <property type="project" value="UniProtKB-SubCell"/>
</dbReference>
<organism evidence="6 7">
    <name type="scientific">Mycena albidolilacea</name>
    <dbReference type="NCBI Taxonomy" id="1033008"/>
    <lineage>
        <taxon>Eukaryota</taxon>
        <taxon>Fungi</taxon>
        <taxon>Dikarya</taxon>
        <taxon>Basidiomycota</taxon>
        <taxon>Agaricomycotina</taxon>
        <taxon>Agaricomycetes</taxon>
        <taxon>Agaricomycetidae</taxon>
        <taxon>Agaricales</taxon>
        <taxon>Marasmiineae</taxon>
        <taxon>Mycenaceae</taxon>
        <taxon>Mycena</taxon>
    </lineage>
</organism>
<evidence type="ECO:0000259" key="5">
    <source>
        <dbReference type="PROSITE" id="PS51460"/>
    </source>
</evidence>
<dbReference type="InterPro" id="IPR036534">
    <property type="entry name" value="GAR_dom_sf"/>
</dbReference>